<organism evidence="2 3">
    <name type="scientific">Shuttleworthella satelles DSM 14600</name>
    <dbReference type="NCBI Taxonomy" id="626523"/>
    <lineage>
        <taxon>Bacteria</taxon>
        <taxon>Bacillati</taxon>
        <taxon>Bacillota</taxon>
        <taxon>Clostridia</taxon>
        <taxon>Lachnospirales</taxon>
        <taxon>Lachnospiraceae</taxon>
        <taxon>Shuttleworthella</taxon>
    </lineage>
</organism>
<name>C4G8W7_9FIRM</name>
<dbReference type="EMBL" id="ACIP02000001">
    <property type="protein sequence ID" value="EEP29064.1"/>
    <property type="molecule type" value="Genomic_DNA"/>
</dbReference>
<keyword evidence="1" id="KW-0812">Transmembrane</keyword>
<dbReference type="STRING" id="626523.GCWU000342_00415"/>
<accession>C4G8W7</accession>
<sequence length="116" mass="13296">MVLDFLPYKLSTKPRKRIGWIRYIIFAASLIFVAVLFLAKVGNMERIMFWAFVIGNTVYYAVGIALAYVYKDNRAFCKYICPITRLTRRSKMRSAIAIAEYSTPVIATVEPSRTAI</sequence>
<dbReference type="HOGENOM" id="CLU_2095216_0_0_9"/>
<evidence type="ECO:0000313" key="2">
    <source>
        <dbReference type="EMBL" id="EEP29064.1"/>
    </source>
</evidence>
<feature type="transmembrane region" description="Helical" evidence="1">
    <location>
        <begin position="47"/>
        <end position="70"/>
    </location>
</feature>
<reference evidence="2" key="1">
    <citation type="submission" date="2009-04" db="EMBL/GenBank/DDBJ databases">
        <authorList>
            <person name="Weinstock G."/>
            <person name="Sodergren E."/>
            <person name="Clifton S."/>
            <person name="Fulton L."/>
            <person name="Fulton B."/>
            <person name="Courtney L."/>
            <person name="Fronick C."/>
            <person name="Harrison M."/>
            <person name="Strong C."/>
            <person name="Farmer C."/>
            <person name="Delahaunty K."/>
            <person name="Markovic C."/>
            <person name="Hall O."/>
            <person name="Minx P."/>
            <person name="Tomlinson C."/>
            <person name="Mitreva M."/>
            <person name="Nelson J."/>
            <person name="Hou S."/>
            <person name="Wollam A."/>
            <person name="Pepin K.H."/>
            <person name="Johnson M."/>
            <person name="Bhonagiri V."/>
            <person name="Nash W.E."/>
            <person name="Warren W."/>
            <person name="Chinwalla A."/>
            <person name="Mardis E.R."/>
            <person name="Wilson R.K."/>
        </authorList>
    </citation>
    <scope>NUCLEOTIDE SEQUENCE [LARGE SCALE GENOMIC DNA]</scope>
    <source>
        <strain evidence="2">DSM 14600</strain>
    </source>
</reference>
<dbReference type="AlphaFoldDB" id="C4G8W7"/>
<keyword evidence="3" id="KW-1185">Reference proteome</keyword>
<dbReference type="Proteomes" id="UP000003494">
    <property type="component" value="Unassembled WGS sequence"/>
</dbReference>
<comment type="caution">
    <text evidence="2">The sequence shown here is derived from an EMBL/GenBank/DDBJ whole genome shotgun (WGS) entry which is preliminary data.</text>
</comment>
<protein>
    <recommendedName>
        <fullName evidence="4">4Fe-4S ferredoxin-type domain-containing protein</fullName>
    </recommendedName>
</protein>
<evidence type="ECO:0008006" key="4">
    <source>
        <dbReference type="Google" id="ProtNLM"/>
    </source>
</evidence>
<keyword evidence="1" id="KW-0472">Membrane</keyword>
<proteinExistence type="predicted"/>
<keyword evidence="1" id="KW-1133">Transmembrane helix</keyword>
<gene>
    <name evidence="2" type="ORF">GCWU000342_00415</name>
</gene>
<evidence type="ECO:0000313" key="3">
    <source>
        <dbReference type="Proteomes" id="UP000003494"/>
    </source>
</evidence>
<evidence type="ECO:0000256" key="1">
    <source>
        <dbReference type="SAM" id="Phobius"/>
    </source>
</evidence>
<feature type="transmembrane region" description="Helical" evidence="1">
    <location>
        <begin position="20"/>
        <end position="41"/>
    </location>
</feature>
<dbReference type="eggNOG" id="COG0348">
    <property type="taxonomic scope" value="Bacteria"/>
</dbReference>